<evidence type="ECO:0000313" key="3">
    <source>
        <dbReference type="Proteomes" id="UP000540568"/>
    </source>
</evidence>
<dbReference type="Gene3D" id="1.10.287.1080">
    <property type="entry name" value="MazG-like"/>
    <property type="match status" value="1"/>
</dbReference>
<dbReference type="CDD" id="cd11543">
    <property type="entry name" value="NTP-PPase_u6"/>
    <property type="match status" value="1"/>
</dbReference>
<dbReference type="RefSeq" id="WP_246402210.1">
    <property type="nucleotide sequence ID" value="NZ_BAAATF010000002.1"/>
</dbReference>
<gene>
    <name evidence="2" type="ORF">FHX71_000944</name>
</gene>
<feature type="region of interest" description="Disordered" evidence="1">
    <location>
        <begin position="100"/>
        <end position="120"/>
    </location>
</feature>
<keyword evidence="3" id="KW-1185">Reference proteome</keyword>
<dbReference type="EMBL" id="JACGWV010000001">
    <property type="protein sequence ID" value="MBA8807002.1"/>
    <property type="molecule type" value="Genomic_DNA"/>
</dbReference>
<dbReference type="InterPro" id="IPR011008">
    <property type="entry name" value="Dimeric_a/b-barrel"/>
</dbReference>
<proteinExistence type="predicted"/>
<comment type="caution">
    <text evidence="2">The sequence shown here is derived from an EMBL/GenBank/DDBJ whole genome shotgun (WGS) entry which is preliminary data.</text>
</comment>
<evidence type="ECO:0000313" key="2">
    <source>
        <dbReference type="EMBL" id="MBA8807002.1"/>
    </source>
</evidence>
<reference evidence="2 3" key="1">
    <citation type="submission" date="2020-07" db="EMBL/GenBank/DDBJ databases">
        <title>Sequencing the genomes of 1000 actinobacteria strains.</title>
        <authorList>
            <person name="Klenk H.-P."/>
        </authorList>
    </citation>
    <scope>NUCLEOTIDE SEQUENCE [LARGE SCALE GENOMIC DNA]</scope>
    <source>
        <strain evidence="2 3">DSM 44121</strain>
    </source>
</reference>
<accession>A0A7W3J637</accession>
<dbReference type="SUPFAM" id="SSF54909">
    <property type="entry name" value="Dimeric alpha+beta barrel"/>
    <property type="match status" value="1"/>
</dbReference>
<name>A0A7W3J637_9MICO</name>
<dbReference type="Proteomes" id="UP000540568">
    <property type="component" value="Unassembled WGS sequence"/>
</dbReference>
<sequence>MAQVLEITTLRPAPGRTPEDFVTANADIDDYLRRQPGFLGRRIAVRDDGTVVDVVAYDSMAHARAGAGGITGEMGDSPVHDTIDQTSVDWQLTTVLHEVEPPAPSGTPAVRDGAEPDPAGQTLAQADATAREVRALYEQIEQRVLGRTWTLPELAVGFTNDAAYVGRLVLAAEHTWDISGDVDAELRHKLAENMWWLFVLADKLGVDLPAAYAETMAKIGGGLRG</sequence>
<organism evidence="2 3">
    <name type="scientific">Promicromonospora sukumoe</name>
    <dbReference type="NCBI Taxonomy" id="88382"/>
    <lineage>
        <taxon>Bacteria</taxon>
        <taxon>Bacillati</taxon>
        <taxon>Actinomycetota</taxon>
        <taxon>Actinomycetes</taxon>
        <taxon>Micrococcales</taxon>
        <taxon>Promicromonosporaceae</taxon>
        <taxon>Promicromonospora</taxon>
    </lineage>
</organism>
<evidence type="ECO:0000256" key="1">
    <source>
        <dbReference type="SAM" id="MobiDB-lite"/>
    </source>
</evidence>
<dbReference type="AlphaFoldDB" id="A0A7W3J637"/>
<protein>
    <submittedName>
        <fullName evidence="2">Uncharacterized protein</fullName>
    </submittedName>
</protein>